<dbReference type="Pfam" id="PF13561">
    <property type="entry name" value="adh_short_C2"/>
    <property type="match status" value="1"/>
</dbReference>
<dbReference type="RefSeq" id="WP_010898004.1">
    <property type="nucleotide sequence ID" value="NC_002570.2"/>
</dbReference>
<dbReference type="STRING" id="272558.gene:10727741"/>
<dbReference type="SMR" id="Q9KBT1"/>
<comment type="similarity">
    <text evidence="1">Belongs to the short-chain dehydrogenases/reductases (SDR) family.</text>
</comment>
<name>Q9KBT1_HALH5</name>
<protein>
    <submittedName>
        <fullName evidence="3">BH1843 protein</fullName>
    </submittedName>
</protein>
<dbReference type="PANTHER" id="PTHR42760">
    <property type="entry name" value="SHORT-CHAIN DEHYDROGENASES/REDUCTASES FAMILY MEMBER"/>
    <property type="match status" value="1"/>
</dbReference>
<gene>
    <name evidence="3" type="ordered locus">BH1843</name>
</gene>
<dbReference type="SUPFAM" id="SSF51735">
    <property type="entry name" value="NAD(P)-binding Rossmann-fold domains"/>
    <property type="match status" value="1"/>
</dbReference>
<dbReference type="AlphaFoldDB" id="Q9KBT1"/>
<evidence type="ECO:0000256" key="2">
    <source>
        <dbReference type="ARBA" id="ARBA00023002"/>
    </source>
</evidence>
<organism evidence="3 4">
    <name type="scientific">Halalkalibacterium halodurans (strain ATCC BAA-125 / DSM 18197 / FERM 7344 / JCM 9153 / C-125)</name>
    <name type="common">Bacillus halodurans</name>
    <dbReference type="NCBI Taxonomy" id="272558"/>
    <lineage>
        <taxon>Bacteria</taxon>
        <taxon>Bacillati</taxon>
        <taxon>Bacillota</taxon>
        <taxon>Bacilli</taxon>
        <taxon>Bacillales</taxon>
        <taxon>Bacillaceae</taxon>
        <taxon>Halalkalibacterium (ex Joshi et al. 2022)</taxon>
    </lineage>
</organism>
<keyword evidence="2" id="KW-0560">Oxidoreductase</keyword>
<dbReference type="Gene3D" id="3.40.50.720">
    <property type="entry name" value="NAD(P)-binding Rossmann-like Domain"/>
    <property type="match status" value="1"/>
</dbReference>
<keyword evidence="4" id="KW-1185">Reference proteome</keyword>
<dbReference type="InterPro" id="IPR036291">
    <property type="entry name" value="NAD(P)-bd_dom_sf"/>
</dbReference>
<dbReference type="OrthoDB" id="2869403at2"/>
<dbReference type="CDD" id="cd05233">
    <property type="entry name" value="SDR_c"/>
    <property type="match status" value="1"/>
</dbReference>
<dbReference type="HOGENOM" id="CLU_1168807_0_0_9"/>
<dbReference type="GO" id="GO:0016616">
    <property type="term" value="F:oxidoreductase activity, acting on the CH-OH group of donors, NAD or NADP as acceptor"/>
    <property type="evidence" value="ECO:0007669"/>
    <property type="project" value="TreeGrafter"/>
</dbReference>
<dbReference type="EMBL" id="BA000004">
    <property type="protein sequence ID" value="BAB05562.1"/>
    <property type="molecule type" value="Genomic_DNA"/>
</dbReference>
<dbReference type="InterPro" id="IPR002347">
    <property type="entry name" value="SDR_fam"/>
</dbReference>
<dbReference type="Proteomes" id="UP000001258">
    <property type="component" value="Chromosome"/>
</dbReference>
<dbReference type="PIR" id="C83880">
    <property type="entry name" value="C83880"/>
</dbReference>
<sequence length="237" mass="26797">MNILVSNGEEHVNQTIASFFHQRGDRPILLFTEKEKHLEYVAGHPEQEAVLCTTYEEETLAAMVKEAFEEEAIDVLVHGNEMVNEAELLERDPSSLNEVVQKALYHLFLLNKVVVRDMVKRKQGKIIFPLFYDPLYYAGYASSPILNQAKLSLMKCMSRELGAFKINVNSITFGYYNDQFTREEKKATKSQVEIFCLKPKLPEIEEYVHSIGLLVDPSASLIGGENLHVGAGIETGI</sequence>
<accession>Q9KBT1</accession>
<evidence type="ECO:0000313" key="4">
    <source>
        <dbReference type="Proteomes" id="UP000001258"/>
    </source>
</evidence>
<proteinExistence type="inferred from homology"/>
<evidence type="ECO:0000313" key="3">
    <source>
        <dbReference type="EMBL" id="BAB05562.1"/>
    </source>
</evidence>
<evidence type="ECO:0000256" key="1">
    <source>
        <dbReference type="ARBA" id="ARBA00006484"/>
    </source>
</evidence>
<dbReference type="PANTHER" id="PTHR42760:SF133">
    <property type="entry name" value="3-OXOACYL-[ACYL-CARRIER-PROTEIN] REDUCTASE"/>
    <property type="match status" value="1"/>
</dbReference>
<dbReference type="KEGG" id="bha:BH1843"/>
<dbReference type="eggNOG" id="COG1028">
    <property type="taxonomic scope" value="Bacteria"/>
</dbReference>
<reference evidence="3 4" key="1">
    <citation type="journal article" date="2000" name="Nucleic Acids Res.">
        <title>Complete genome sequence of the alkaliphilic bacterium Bacillus halodurans and genomic sequence comparison with Bacillus subtilis.</title>
        <authorList>
            <person name="Takami H."/>
            <person name="Nakasone K."/>
            <person name="Takaki Y."/>
            <person name="Maeno G."/>
            <person name="Sasaki R."/>
            <person name="Masui N."/>
            <person name="Fuji F."/>
            <person name="Hirama C."/>
            <person name="Nakamura Y."/>
            <person name="Ogasawara N."/>
            <person name="Kuhara S."/>
            <person name="Horikoshi K."/>
        </authorList>
    </citation>
    <scope>NUCLEOTIDE SEQUENCE [LARGE SCALE GENOMIC DNA]</scope>
    <source>
        <strain evidence="4">ATCC BAA-125 / DSM 18197 / FERM 7344 / JCM 9153 / C-125</strain>
    </source>
</reference>